<dbReference type="PANTHER" id="PTHR46599:SF3">
    <property type="entry name" value="PIGGYBAC TRANSPOSABLE ELEMENT-DERIVED PROTEIN 4"/>
    <property type="match status" value="1"/>
</dbReference>
<dbReference type="EMBL" id="BMAV01010738">
    <property type="protein sequence ID" value="GFY56068.1"/>
    <property type="molecule type" value="Genomic_DNA"/>
</dbReference>
<dbReference type="AlphaFoldDB" id="A0A8X6XMV6"/>
<feature type="domain" description="PiggyBac transposable element-derived protein" evidence="1">
    <location>
        <begin position="23"/>
        <end position="111"/>
    </location>
</feature>
<name>A0A8X6XMV6_9ARAC</name>
<dbReference type="Proteomes" id="UP000886998">
    <property type="component" value="Unassembled WGS sequence"/>
</dbReference>
<reference evidence="2" key="1">
    <citation type="submission" date="2020-08" db="EMBL/GenBank/DDBJ databases">
        <title>Multicomponent nature underlies the extraordinary mechanical properties of spider dragline silk.</title>
        <authorList>
            <person name="Kono N."/>
            <person name="Nakamura H."/>
            <person name="Mori M."/>
            <person name="Yoshida Y."/>
            <person name="Ohtoshi R."/>
            <person name="Malay A.D."/>
            <person name="Moran D.A.P."/>
            <person name="Tomita M."/>
            <person name="Numata K."/>
            <person name="Arakawa K."/>
        </authorList>
    </citation>
    <scope>NUCLEOTIDE SEQUENCE</scope>
</reference>
<evidence type="ECO:0000259" key="1">
    <source>
        <dbReference type="Pfam" id="PF13843"/>
    </source>
</evidence>
<dbReference type="Pfam" id="PF13843">
    <property type="entry name" value="DDE_Tnp_1_7"/>
    <property type="match status" value="1"/>
</dbReference>
<gene>
    <name evidence="2" type="primary">X975_03623</name>
    <name evidence="2" type="ORF">TNIN_347411</name>
</gene>
<dbReference type="InterPro" id="IPR029526">
    <property type="entry name" value="PGBD"/>
</dbReference>
<accession>A0A8X6XMV6</accession>
<dbReference type="PANTHER" id="PTHR46599">
    <property type="entry name" value="PIGGYBAC TRANSPOSABLE ELEMENT-DERIVED PROTEIN 4"/>
    <property type="match status" value="1"/>
</dbReference>
<protein>
    <submittedName>
        <fullName evidence="2">PiggyBac transposable element-derived protein 4</fullName>
    </submittedName>
</protein>
<proteinExistence type="predicted"/>
<organism evidence="2 3">
    <name type="scientific">Trichonephila inaurata madagascariensis</name>
    <dbReference type="NCBI Taxonomy" id="2747483"/>
    <lineage>
        <taxon>Eukaryota</taxon>
        <taxon>Metazoa</taxon>
        <taxon>Ecdysozoa</taxon>
        <taxon>Arthropoda</taxon>
        <taxon>Chelicerata</taxon>
        <taxon>Arachnida</taxon>
        <taxon>Araneae</taxon>
        <taxon>Araneomorphae</taxon>
        <taxon>Entelegynae</taxon>
        <taxon>Araneoidea</taxon>
        <taxon>Nephilidae</taxon>
        <taxon>Trichonephila</taxon>
        <taxon>Trichonephila inaurata</taxon>
    </lineage>
</organism>
<evidence type="ECO:0000313" key="3">
    <source>
        <dbReference type="Proteomes" id="UP000886998"/>
    </source>
</evidence>
<dbReference type="OrthoDB" id="118105at2759"/>
<keyword evidence="3" id="KW-1185">Reference proteome</keyword>
<evidence type="ECO:0000313" key="2">
    <source>
        <dbReference type="EMBL" id="GFY56068.1"/>
    </source>
</evidence>
<sequence>MVRNWLKESLNFSKIAMEHLQQDGKIQMKLWYSHTHSNCLLPDITTVERTQRDGKKEKTECPVAIADYNKIMGGVELSDQKVSPYDFDRKSTKWWKKVFYEVFMTAVVNAYILFQESKQGKIHLLQFIVPLAEAMMMKGKCNCKEEKNW</sequence>
<comment type="caution">
    <text evidence="2">The sequence shown here is derived from an EMBL/GenBank/DDBJ whole genome shotgun (WGS) entry which is preliminary data.</text>
</comment>